<dbReference type="Pfam" id="PF04082">
    <property type="entry name" value="Fungal_trans"/>
    <property type="match status" value="1"/>
</dbReference>
<dbReference type="InParanoid" id="A0A136J3F7"/>
<keyword evidence="7" id="KW-1185">Reference proteome</keyword>
<dbReference type="InterPro" id="IPR050613">
    <property type="entry name" value="Sec_Metabolite_Reg"/>
</dbReference>
<dbReference type="STRING" id="196109.A0A136J3F7"/>
<feature type="region of interest" description="Disordered" evidence="4">
    <location>
        <begin position="119"/>
        <end position="166"/>
    </location>
</feature>
<dbReference type="GO" id="GO:0005634">
    <property type="term" value="C:nucleus"/>
    <property type="evidence" value="ECO:0007669"/>
    <property type="project" value="UniProtKB-SubCell"/>
</dbReference>
<dbReference type="EMBL" id="KQ964249">
    <property type="protein sequence ID" value="KXJ91778.1"/>
    <property type="molecule type" value="Genomic_DNA"/>
</dbReference>
<evidence type="ECO:0000256" key="1">
    <source>
        <dbReference type="ARBA" id="ARBA00004123"/>
    </source>
</evidence>
<dbReference type="Gene3D" id="4.10.240.10">
    <property type="entry name" value="Zn(2)-C6 fungal-type DNA-binding domain"/>
    <property type="match status" value="1"/>
</dbReference>
<dbReference type="PROSITE" id="PS50048">
    <property type="entry name" value="ZN2_CY6_FUNGAL_2"/>
    <property type="match status" value="1"/>
</dbReference>
<dbReference type="GO" id="GO:0003677">
    <property type="term" value="F:DNA binding"/>
    <property type="evidence" value="ECO:0007669"/>
    <property type="project" value="InterPro"/>
</dbReference>
<organism evidence="6 7">
    <name type="scientific">Microdochium bolleyi</name>
    <dbReference type="NCBI Taxonomy" id="196109"/>
    <lineage>
        <taxon>Eukaryota</taxon>
        <taxon>Fungi</taxon>
        <taxon>Dikarya</taxon>
        <taxon>Ascomycota</taxon>
        <taxon>Pezizomycotina</taxon>
        <taxon>Sordariomycetes</taxon>
        <taxon>Xylariomycetidae</taxon>
        <taxon>Xylariales</taxon>
        <taxon>Microdochiaceae</taxon>
        <taxon>Microdochium</taxon>
    </lineage>
</organism>
<evidence type="ECO:0000256" key="3">
    <source>
        <dbReference type="ARBA" id="ARBA00023242"/>
    </source>
</evidence>
<dbReference type="GO" id="GO:0000981">
    <property type="term" value="F:DNA-binding transcription factor activity, RNA polymerase II-specific"/>
    <property type="evidence" value="ECO:0007669"/>
    <property type="project" value="InterPro"/>
</dbReference>
<feature type="compositionally biased region" description="Acidic residues" evidence="4">
    <location>
        <begin position="154"/>
        <end position="166"/>
    </location>
</feature>
<feature type="compositionally biased region" description="Low complexity" evidence="4">
    <location>
        <begin position="826"/>
        <end position="841"/>
    </location>
</feature>
<accession>A0A136J3F7</accession>
<sequence length="841" mass="94050">MTPTPPSTSTSASGHSPEEQYRVVRRRNRVPLSCHPCRTRKLKCNRGHPFCDNCVKRGDTPSCVYAAPTGRKKTQDSNGAATTPDDMQNRIDRLEGLVLSLMHGGANIDPAAITAVASGKGPAPHSASISAPSTADSSSFVRVGRDGDGIMRDDDQDGDSEEDEADSLATTVGFLKLDADKGKSMYIGHEHWHSLLADIAEVKTFFNSHKKDLESNYERVLQSKPLTARDSPIFLLSAAPASEVELRSELPSRSAVMTLVSRYFNSHDGSSNIIHGPTFQEQLRRHWQDPSSSTVVWIGLLYSMLCLAMLSYNRVGDEPPEWKGRGLELAAEYRLRTVQCLNLADYTKPREYTVETMILYLFGEVSSRYDADLGFWIISSTIARTAMRQGYHRDGKLFPTMSPFQAEMRRRVWTLIRMADIMFSHLVSLPTMLYAHDTDTELPRLIFDEEFGPETKVLPPSRPITEPTPIAYQVGKAKICFEFGNILQTIARLSPPISYDEILLRDAKLREAQSELPPHLKMQPLENSQDPVTLLLARLNLSFLYYKIMCILHRKHMILARNNPRYAHSRRSAIEASLDTLELFRSVCRECEPDGRLRTHKWFVGSVSRDTLLATMLILMEVYENESNTASGKRQDSQTMYFWTPAQRQEMIDSVTGIREIWKKLASETVEAYKALNIIDIVLAKVEKKDFKGEPPEVAMSENLFSGFTGDSLKPEQSAAMTLGMMSSGLTPNTNFQSPGPGGIAYAPMELGQPSGMVPDFMAEFPQPGGGPFSPFSMFTNMPAANGSTELDPNIDWSAFDSMAQTSEWPSDMSAWNFFSGGSGEQHQQQQQQQQQQSHQF</sequence>
<dbReference type="PANTHER" id="PTHR31001">
    <property type="entry name" value="UNCHARACTERIZED TRANSCRIPTIONAL REGULATORY PROTEIN"/>
    <property type="match status" value="1"/>
</dbReference>
<dbReference type="CDD" id="cd00067">
    <property type="entry name" value="GAL4"/>
    <property type="match status" value="1"/>
</dbReference>
<proteinExistence type="predicted"/>
<evidence type="ECO:0000256" key="2">
    <source>
        <dbReference type="ARBA" id="ARBA00022723"/>
    </source>
</evidence>
<dbReference type="PROSITE" id="PS00463">
    <property type="entry name" value="ZN2_CY6_FUNGAL_1"/>
    <property type="match status" value="1"/>
</dbReference>
<name>A0A136J3F7_9PEZI</name>
<dbReference type="Proteomes" id="UP000070501">
    <property type="component" value="Unassembled WGS sequence"/>
</dbReference>
<dbReference type="GO" id="GO:0008270">
    <property type="term" value="F:zinc ion binding"/>
    <property type="evidence" value="ECO:0007669"/>
    <property type="project" value="InterPro"/>
</dbReference>
<feature type="region of interest" description="Disordered" evidence="4">
    <location>
        <begin position="1"/>
        <end position="20"/>
    </location>
</feature>
<gene>
    <name evidence="6" type="ORF">Micbo1qcDRAFT_57767</name>
</gene>
<dbReference type="GO" id="GO:0006351">
    <property type="term" value="P:DNA-templated transcription"/>
    <property type="evidence" value="ECO:0007669"/>
    <property type="project" value="InterPro"/>
</dbReference>
<dbReference type="InterPro" id="IPR036864">
    <property type="entry name" value="Zn2-C6_fun-type_DNA-bd_sf"/>
</dbReference>
<dbReference type="SUPFAM" id="SSF57701">
    <property type="entry name" value="Zn2/Cys6 DNA-binding domain"/>
    <property type="match status" value="1"/>
</dbReference>
<dbReference type="InterPro" id="IPR001138">
    <property type="entry name" value="Zn2Cys6_DnaBD"/>
</dbReference>
<feature type="compositionally biased region" description="Basic and acidic residues" evidence="4">
    <location>
        <begin position="143"/>
        <end position="153"/>
    </location>
</feature>
<dbReference type="InterPro" id="IPR007219">
    <property type="entry name" value="XnlR_reg_dom"/>
</dbReference>
<feature type="domain" description="Zn(2)-C6 fungal-type" evidence="5">
    <location>
        <begin position="33"/>
        <end position="65"/>
    </location>
</feature>
<evidence type="ECO:0000313" key="7">
    <source>
        <dbReference type="Proteomes" id="UP000070501"/>
    </source>
</evidence>
<feature type="region of interest" description="Disordered" evidence="4">
    <location>
        <begin position="812"/>
        <end position="841"/>
    </location>
</feature>
<protein>
    <recommendedName>
        <fullName evidence="5">Zn(2)-C6 fungal-type domain-containing protein</fullName>
    </recommendedName>
</protein>
<dbReference type="OrthoDB" id="762982at2759"/>
<dbReference type="AlphaFoldDB" id="A0A136J3F7"/>
<dbReference type="CDD" id="cd12148">
    <property type="entry name" value="fungal_TF_MHR"/>
    <property type="match status" value="1"/>
</dbReference>
<comment type="subcellular location">
    <subcellularLocation>
        <location evidence="1">Nucleus</location>
    </subcellularLocation>
</comment>
<evidence type="ECO:0000259" key="5">
    <source>
        <dbReference type="PROSITE" id="PS50048"/>
    </source>
</evidence>
<dbReference type="SMART" id="SM00906">
    <property type="entry name" value="Fungal_trans"/>
    <property type="match status" value="1"/>
</dbReference>
<dbReference type="PANTHER" id="PTHR31001:SF49">
    <property type="entry name" value="ZN(II)2CYS6 TRANSCRIPTION FACTOR (EUROFUNG)"/>
    <property type="match status" value="1"/>
</dbReference>
<evidence type="ECO:0000256" key="4">
    <source>
        <dbReference type="SAM" id="MobiDB-lite"/>
    </source>
</evidence>
<keyword evidence="2" id="KW-0479">Metal-binding</keyword>
<keyword evidence="3" id="KW-0539">Nucleus</keyword>
<dbReference type="Pfam" id="PF00172">
    <property type="entry name" value="Zn_clus"/>
    <property type="match status" value="1"/>
</dbReference>
<feature type="compositionally biased region" description="Low complexity" evidence="4">
    <location>
        <begin position="122"/>
        <end position="139"/>
    </location>
</feature>
<dbReference type="SMART" id="SM00066">
    <property type="entry name" value="GAL4"/>
    <property type="match status" value="1"/>
</dbReference>
<evidence type="ECO:0000313" key="6">
    <source>
        <dbReference type="EMBL" id="KXJ91778.1"/>
    </source>
</evidence>
<reference evidence="7" key="1">
    <citation type="submission" date="2016-02" db="EMBL/GenBank/DDBJ databases">
        <title>Draft genome sequence of Microdochium bolleyi, a fungal endophyte of beachgrass.</title>
        <authorList>
            <consortium name="DOE Joint Genome Institute"/>
            <person name="David A.S."/>
            <person name="May G."/>
            <person name="Haridas S."/>
            <person name="Lim J."/>
            <person name="Wang M."/>
            <person name="Labutti K."/>
            <person name="Lipzen A."/>
            <person name="Barry K."/>
            <person name="Grigoriev I.V."/>
        </authorList>
    </citation>
    <scope>NUCLEOTIDE SEQUENCE [LARGE SCALE GENOMIC DNA]</scope>
    <source>
        <strain evidence="7">J235TASD1</strain>
    </source>
</reference>